<evidence type="ECO:0008006" key="4">
    <source>
        <dbReference type="Google" id="ProtNLM"/>
    </source>
</evidence>
<protein>
    <recommendedName>
        <fullName evidence="4">F-box domain-containing protein</fullName>
    </recommendedName>
</protein>
<gene>
    <name evidence="2" type="ORF">BJY01DRAFT_250370</name>
</gene>
<evidence type="ECO:0000313" key="2">
    <source>
        <dbReference type="EMBL" id="KAL2839641.1"/>
    </source>
</evidence>
<organism evidence="2 3">
    <name type="scientific">Aspergillus pseudoustus</name>
    <dbReference type="NCBI Taxonomy" id="1810923"/>
    <lineage>
        <taxon>Eukaryota</taxon>
        <taxon>Fungi</taxon>
        <taxon>Dikarya</taxon>
        <taxon>Ascomycota</taxon>
        <taxon>Pezizomycotina</taxon>
        <taxon>Eurotiomycetes</taxon>
        <taxon>Eurotiomycetidae</taxon>
        <taxon>Eurotiales</taxon>
        <taxon>Aspergillaceae</taxon>
        <taxon>Aspergillus</taxon>
        <taxon>Aspergillus subgen. Nidulantes</taxon>
    </lineage>
</organism>
<feature type="region of interest" description="Disordered" evidence="1">
    <location>
        <begin position="95"/>
        <end position="115"/>
    </location>
</feature>
<dbReference type="EMBL" id="JBFXLU010000130">
    <property type="protein sequence ID" value="KAL2839641.1"/>
    <property type="molecule type" value="Genomic_DNA"/>
</dbReference>
<feature type="compositionally biased region" description="Acidic residues" evidence="1">
    <location>
        <begin position="95"/>
        <end position="109"/>
    </location>
</feature>
<sequence length="156" mass="18065">MAHLRLPLELLLFIDEDLGNKQGLNALARTCTSFYIRLNRYLYRLYGDGAAQHNSAGNEHLVCALLETGARLWVEPEHLASITEFDDILFAQEEESAPSDVESTTDGEGEDRHPDDQEKIDLWYLDMDVRRQEMGLAWNRDRMWPLLKEYGVLMEH</sequence>
<evidence type="ECO:0000256" key="1">
    <source>
        <dbReference type="SAM" id="MobiDB-lite"/>
    </source>
</evidence>
<accession>A0ABR4JHW4</accession>
<comment type="caution">
    <text evidence="2">The sequence shown here is derived from an EMBL/GenBank/DDBJ whole genome shotgun (WGS) entry which is preliminary data.</text>
</comment>
<keyword evidence="3" id="KW-1185">Reference proteome</keyword>
<name>A0ABR4JHW4_9EURO</name>
<proteinExistence type="predicted"/>
<evidence type="ECO:0000313" key="3">
    <source>
        <dbReference type="Proteomes" id="UP001610446"/>
    </source>
</evidence>
<dbReference type="Proteomes" id="UP001610446">
    <property type="component" value="Unassembled WGS sequence"/>
</dbReference>
<reference evidence="2 3" key="1">
    <citation type="submission" date="2024-07" db="EMBL/GenBank/DDBJ databases">
        <title>Section-level genome sequencing and comparative genomics of Aspergillus sections Usti and Cavernicolus.</title>
        <authorList>
            <consortium name="Lawrence Berkeley National Laboratory"/>
            <person name="Nybo J.L."/>
            <person name="Vesth T.C."/>
            <person name="Theobald S."/>
            <person name="Frisvad J.C."/>
            <person name="Larsen T.O."/>
            <person name="Kjaerboelling I."/>
            <person name="Rothschild-Mancinelli K."/>
            <person name="Lyhne E.K."/>
            <person name="Kogle M.E."/>
            <person name="Barry K."/>
            <person name="Clum A."/>
            <person name="Na H."/>
            <person name="Ledsgaard L."/>
            <person name="Lin J."/>
            <person name="Lipzen A."/>
            <person name="Kuo A."/>
            <person name="Riley R."/>
            <person name="Mondo S."/>
            <person name="Labutti K."/>
            <person name="Haridas S."/>
            <person name="Pangalinan J."/>
            <person name="Salamov A.A."/>
            <person name="Simmons B.A."/>
            <person name="Magnuson J.K."/>
            <person name="Chen J."/>
            <person name="Drula E."/>
            <person name="Henrissat B."/>
            <person name="Wiebenga A."/>
            <person name="Lubbers R.J."/>
            <person name="Gomes A.C."/>
            <person name="Makela M.R."/>
            <person name="Stajich J."/>
            <person name="Grigoriev I.V."/>
            <person name="Mortensen U.H."/>
            <person name="De Vries R.P."/>
            <person name="Baker S.E."/>
            <person name="Andersen M.R."/>
        </authorList>
    </citation>
    <scope>NUCLEOTIDE SEQUENCE [LARGE SCALE GENOMIC DNA]</scope>
    <source>
        <strain evidence="2 3">CBS 123904</strain>
    </source>
</reference>